<protein>
    <submittedName>
        <fullName evidence="1">Uncharacterized protein</fullName>
    </submittedName>
</protein>
<dbReference type="EMBL" id="JARKIE010000018">
    <property type="protein sequence ID" value="KAJ7701115.1"/>
    <property type="molecule type" value="Genomic_DNA"/>
</dbReference>
<keyword evidence="2" id="KW-1185">Reference proteome</keyword>
<evidence type="ECO:0000313" key="1">
    <source>
        <dbReference type="EMBL" id="KAJ7701115.1"/>
    </source>
</evidence>
<reference evidence="1" key="1">
    <citation type="submission" date="2023-03" db="EMBL/GenBank/DDBJ databases">
        <title>Massive genome expansion in bonnet fungi (Mycena s.s.) driven by repeated elements and novel gene families across ecological guilds.</title>
        <authorList>
            <consortium name="Lawrence Berkeley National Laboratory"/>
            <person name="Harder C.B."/>
            <person name="Miyauchi S."/>
            <person name="Viragh M."/>
            <person name="Kuo A."/>
            <person name="Thoen E."/>
            <person name="Andreopoulos B."/>
            <person name="Lu D."/>
            <person name="Skrede I."/>
            <person name="Drula E."/>
            <person name="Henrissat B."/>
            <person name="Morin E."/>
            <person name="Kohler A."/>
            <person name="Barry K."/>
            <person name="LaButti K."/>
            <person name="Morin E."/>
            <person name="Salamov A."/>
            <person name="Lipzen A."/>
            <person name="Mereny Z."/>
            <person name="Hegedus B."/>
            <person name="Baldrian P."/>
            <person name="Stursova M."/>
            <person name="Weitz H."/>
            <person name="Taylor A."/>
            <person name="Grigoriev I.V."/>
            <person name="Nagy L.G."/>
            <person name="Martin F."/>
            <person name="Kauserud H."/>
        </authorList>
    </citation>
    <scope>NUCLEOTIDE SEQUENCE</scope>
    <source>
        <strain evidence="1">CBHHK067</strain>
    </source>
</reference>
<proteinExistence type="predicted"/>
<gene>
    <name evidence="1" type="ORF">B0H17DRAFT_1128405</name>
</gene>
<organism evidence="1 2">
    <name type="scientific">Mycena rosella</name>
    <name type="common">Pink bonnet</name>
    <name type="synonym">Agaricus rosellus</name>
    <dbReference type="NCBI Taxonomy" id="1033263"/>
    <lineage>
        <taxon>Eukaryota</taxon>
        <taxon>Fungi</taxon>
        <taxon>Dikarya</taxon>
        <taxon>Basidiomycota</taxon>
        <taxon>Agaricomycotina</taxon>
        <taxon>Agaricomycetes</taxon>
        <taxon>Agaricomycetidae</taxon>
        <taxon>Agaricales</taxon>
        <taxon>Marasmiineae</taxon>
        <taxon>Mycenaceae</taxon>
        <taxon>Mycena</taxon>
    </lineage>
</organism>
<name>A0AAD7GQW2_MYCRO</name>
<evidence type="ECO:0000313" key="2">
    <source>
        <dbReference type="Proteomes" id="UP001221757"/>
    </source>
</evidence>
<sequence length="139" mass="15483">MYLQHHHLPIQPQPLLPPPCFIIMMYTHPHARPPHPAPLLRTHLCTLPKLLSNKFSSVSGHIIYPAPHLDGHGHHCLLLPEQGVHGDGMHTHPRVCYSCRDVSKAAFSPQLMIHMLDGSSGVGDPRNTGIDTFLMKHEA</sequence>
<comment type="caution">
    <text evidence="1">The sequence shown here is derived from an EMBL/GenBank/DDBJ whole genome shotgun (WGS) entry which is preliminary data.</text>
</comment>
<accession>A0AAD7GQW2</accession>
<dbReference type="Proteomes" id="UP001221757">
    <property type="component" value="Unassembled WGS sequence"/>
</dbReference>
<dbReference type="AlphaFoldDB" id="A0AAD7GQW2"/>